<dbReference type="Gene3D" id="3.90.830.10">
    <property type="entry name" value="Syntaxin Binding Protein 1, Chain A, domain 2"/>
    <property type="match status" value="1"/>
</dbReference>
<comment type="similarity">
    <text evidence="1">Belongs to the STXBP/unc-18/SEC1 family.</text>
</comment>
<sequence length="1053" mass="110507">MISFPSHSPRSQFALGPVSSHATTSSEVGARAPRAPAPGTPTSCVSTSQPSFSGSSAAAVAAASAVTTPIIAFSRRCFLDSLSTLVGRKFLLLDEKLAGPLSLLVDAPTLQQHGVDRCYPVCTFPVPANSLSAGAAAAPFVLFVCRPRLALLPLLVQHIHFIEKTYQPTQPPSLSSSAASSFSAFPAPSCFSPSGRHYVVLFVPSASDFLANELRRLLSNPPPLPPALSGASASSSLMSNLGSLPAALTNSLLFSAPGAAPGAPASTLQLNLESTTVAGCPIYFFPLAPDVLSLELPNSFRDIHVFGDPSPCLHAAAAVQLLQQELKNAVIPHLRCLGSAAKTVADHLIQQRKEKQAAAQQQAIWGEAAATTGSDLWGGAGGRNPGRGAFDPAGGLLEDGNGEVLEQLVPVAPPVRFVLSKEDLGGPPDPVDGADAQMRPHQVSDETPANARAGKDRASGPRTMPWNKAETNTSDKKGVDADAANRGQGAGPEPLAEPAGCCAAPPSQGDAAHSETVSTRARTAASTGPAVPSVDMLVLVDRRSDLITPLCSAFTYEALLDAVFGIDAAAVEVPQQLLQQKQAGGAGGGGPGNGGPGGARGSGPKGFPVLLPCGRRQKVPLFSDGLFATLRDLHQSALGAHLHRVANEIQQTYKEKDELRSIQEISVFMNKFKVKQQEHSSLSLHVRLASFLASVTKDPAFFRRLTLEDELLQTGSATSSSSAGATLSAAVLTELENMVDASAPSGGLWWASPGAPLGSTGPRALDAGGPPAGLSHPAKPAAAPCVEDVYRLLCLASVVNGGLKGKQLEGLRKGLIQQHGIREAVRMAHLQRVGLLRQADGVGAGGSTAGGKGGNTLGSWKTLKKECNLIVEEEQSVHDIAYACSGYAPLSVRLLQFLHEQPNGWRSIPHILSLLWGPAMEVRQQQQQSPSGSLQASQQKLLELQQREQRADLSEGEGNSNVTTVMVMYLGGVTYAEIAAIRRLNEMEIAKHQQFLEDQRLGAAPPAKAPPRRRYIIVTTEIINYKKLIASCGEDPEDPCERFLWQAREPGDA</sequence>
<evidence type="ECO:0000313" key="3">
    <source>
        <dbReference type="EMBL" id="KFG35253.1"/>
    </source>
</evidence>
<dbReference type="InterPro" id="IPR043155">
    <property type="entry name" value="VPS33_dom3b"/>
</dbReference>
<feature type="compositionally biased region" description="Gly residues" evidence="2">
    <location>
        <begin position="376"/>
        <end position="385"/>
    </location>
</feature>
<protein>
    <submittedName>
        <fullName evidence="3">Sec1 family protein</fullName>
    </submittedName>
</protein>
<feature type="region of interest" description="Disordered" evidence="2">
    <location>
        <begin position="24"/>
        <end position="48"/>
    </location>
</feature>
<dbReference type="InterPro" id="IPR043154">
    <property type="entry name" value="Sec-1-like_dom1"/>
</dbReference>
<dbReference type="Pfam" id="PF00995">
    <property type="entry name" value="Sec1"/>
    <property type="match status" value="2"/>
</dbReference>
<dbReference type="InterPro" id="IPR027482">
    <property type="entry name" value="Sec1-like_dom2"/>
</dbReference>
<evidence type="ECO:0000256" key="2">
    <source>
        <dbReference type="SAM" id="MobiDB-lite"/>
    </source>
</evidence>
<dbReference type="InterPro" id="IPR043127">
    <property type="entry name" value="Sec-1-like_dom3a"/>
</dbReference>
<dbReference type="Gene3D" id="1.25.40.850">
    <property type="match status" value="1"/>
</dbReference>
<dbReference type="SUPFAM" id="SSF56815">
    <property type="entry name" value="Sec1/munc18-like (SM) proteins"/>
    <property type="match status" value="3"/>
</dbReference>
<dbReference type="VEuPathDB" id="ToxoDB:TGP89_295000"/>
<feature type="region of interest" description="Disordered" evidence="2">
    <location>
        <begin position="419"/>
        <end position="527"/>
    </location>
</feature>
<evidence type="ECO:0000313" key="4">
    <source>
        <dbReference type="Proteomes" id="UP000028828"/>
    </source>
</evidence>
<reference evidence="3 4" key="1">
    <citation type="submission" date="2014-03" db="EMBL/GenBank/DDBJ databases">
        <authorList>
            <person name="Sibley D."/>
            <person name="Venepally P."/>
            <person name="Karamycheva S."/>
            <person name="Hadjithomas M."/>
            <person name="Khan A."/>
            <person name="Brunk B."/>
            <person name="Roos D."/>
            <person name="Caler E."/>
            <person name="Lorenzi H."/>
        </authorList>
    </citation>
    <scope>NUCLEOTIDE SEQUENCE [LARGE SCALE GENOMIC DNA]</scope>
    <source>
        <strain evidence="4">p89</strain>
    </source>
</reference>
<dbReference type="Gene3D" id="3.40.50.2060">
    <property type="match status" value="1"/>
</dbReference>
<dbReference type="PANTHER" id="PTHR11679">
    <property type="entry name" value="VESICLE PROTEIN SORTING-ASSOCIATED"/>
    <property type="match status" value="1"/>
</dbReference>
<comment type="caution">
    <text evidence="3">The sequence shown here is derived from an EMBL/GenBank/DDBJ whole genome shotgun (WGS) entry which is preliminary data.</text>
</comment>
<dbReference type="EMBL" id="AEYI02001610">
    <property type="protein sequence ID" value="KFG35253.1"/>
    <property type="molecule type" value="Genomic_DNA"/>
</dbReference>
<dbReference type="AlphaFoldDB" id="A0A086JSY5"/>
<evidence type="ECO:0000256" key="1">
    <source>
        <dbReference type="ARBA" id="ARBA00009884"/>
    </source>
</evidence>
<accession>A0A086JSY5</accession>
<feature type="compositionally biased region" description="Gly residues" evidence="2">
    <location>
        <begin position="584"/>
        <end position="604"/>
    </location>
</feature>
<dbReference type="Gene3D" id="3.40.50.1910">
    <property type="match status" value="2"/>
</dbReference>
<feature type="region of interest" description="Disordered" evidence="2">
    <location>
        <begin position="375"/>
        <end position="395"/>
    </location>
</feature>
<proteinExistence type="inferred from homology"/>
<dbReference type="GO" id="GO:0016192">
    <property type="term" value="P:vesicle-mediated transport"/>
    <property type="evidence" value="ECO:0007669"/>
    <property type="project" value="InterPro"/>
</dbReference>
<organism evidence="3 4">
    <name type="scientific">Toxoplasma gondii p89</name>
    <dbReference type="NCBI Taxonomy" id="943119"/>
    <lineage>
        <taxon>Eukaryota</taxon>
        <taxon>Sar</taxon>
        <taxon>Alveolata</taxon>
        <taxon>Apicomplexa</taxon>
        <taxon>Conoidasida</taxon>
        <taxon>Coccidia</taxon>
        <taxon>Eucoccidiorida</taxon>
        <taxon>Eimeriorina</taxon>
        <taxon>Sarcocystidae</taxon>
        <taxon>Toxoplasma</taxon>
    </lineage>
</organism>
<dbReference type="InterPro" id="IPR001619">
    <property type="entry name" value="Sec1-like"/>
</dbReference>
<feature type="compositionally biased region" description="Low complexity" evidence="2">
    <location>
        <begin position="518"/>
        <end position="527"/>
    </location>
</feature>
<feature type="region of interest" description="Disordered" evidence="2">
    <location>
        <begin position="581"/>
        <end position="605"/>
    </location>
</feature>
<dbReference type="InterPro" id="IPR036045">
    <property type="entry name" value="Sec1-like_sf"/>
</dbReference>
<gene>
    <name evidence="3" type="ORF">TGP89_295000</name>
</gene>
<dbReference type="Proteomes" id="UP000028828">
    <property type="component" value="Unassembled WGS sequence"/>
</dbReference>
<dbReference type="OrthoDB" id="10262287at2759"/>
<name>A0A086JSY5_TOXGO</name>